<feature type="transmembrane region" description="Helical" evidence="5">
    <location>
        <begin position="58"/>
        <end position="78"/>
    </location>
</feature>
<comment type="caution">
    <text evidence="6">The sequence shown here is derived from an EMBL/GenBank/DDBJ whole genome shotgun (WGS) entry which is preliminary data.</text>
</comment>
<proteinExistence type="predicted"/>
<dbReference type="GO" id="GO:0016020">
    <property type="term" value="C:membrane"/>
    <property type="evidence" value="ECO:0007669"/>
    <property type="project" value="UniProtKB-SubCell"/>
</dbReference>
<dbReference type="PANTHER" id="PTHR35371">
    <property type="entry name" value="INNER MEMBRANE PROTEIN"/>
    <property type="match status" value="1"/>
</dbReference>
<sequence>MAIELQMLAWAGVLGLAQVMLAAAAITRERGTRWNASARDGQAPPPGLLAGRLQRAQANFLETFAVFAAAAIAVVVAGRQDSSTALAVQLYFWARLAYVPLYAAGIPYVRSLAWVVSLVGILMLLWALL</sequence>
<organism evidence="6 7">
    <name type="scientific">Stenotrophomonas chelatiphaga</name>
    <dbReference type="NCBI Taxonomy" id="517011"/>
    <lineage>
        <taxon>Bacteria</taxon>
        <taxon>Pseudomonadati</taxon>
        <taxon>Pseudomonadota</taxon>
        <taxon>Gammaproteobacteria</taxon>
        <taxon>Lysobacterales</taxon>
        <taxon>Lysobacteraceae</taxon>
        <taxon>Stenotrophomonas</taxon>
    </lineage>
</organism>
<accession>A0A0R0D848</accession>
<keyword evidence="2 5" id="KW-0812">Transmembrane</keyword>
<evidence type="ECO:0000256" key="3">
    <source>
        <dbReference type="ARBA" id="ARBA00022989"/>
    </source>
</evidence>
<dbReference type="InterPro" id="IPR023352">
    <property type="entry name" value="MAPEG-like_dom_sf"/>
</dbReference>
<dbReference type="RefSeq" id="WP_042615305.1">
    <property type="nucleotide sequence ID" value="NZ_DAMBRS010000020.1"/>
</dbReference>
<comment type="subcellular location">
    <subcellularLocation>
        <location evidence="1">Membrane</location>
    </subcellularLocation>
</comment>
<dbReference type="SUPFAM" id="SSF161084">
    <property type="entry name" value="MAPEG domain-like"/>
    <property type="match status" value="1"/>
</dbReference>
<gene>
    <name evidence="6" type="ORF">ABB28_11080</name>
</gene>
<keyword evidence="4 5" id="KW-0472">Membrane</keyword>
<evidence type="ECO:0000256" key="5">
    <source>
        <dbReference type="SAM" id="Phobius"/>
    </source>
</evidence>
<keyword evidence="7" id="KW-1185">Reference proteome</keyword>
<keyword evidence="3 5" id="KW-1133">Transmembrane helix</keyword>
<feature type="transmembrane region" description="Helical" evidence="5">
    <location>
        <begin position="111"/>
        <end position="128"/>
    </location>
</feature>
<evidence type="ECO:0000313" key="6">
    <source>
        <dbReference type="EMBL" id="KRG73400.1"/>
    </source>
</evidence>
<evidence type="ECO:0000256" key="1">
    <source>
        <dbReference type="ARBA" id="ARBA00004370"/>
    </source>
</evidence>
<dbReference type="Pfam" id="PF01124">
    <property type="entry name" value="MAPEG"/>
    <property type="match status" value="1"/>
</dbReference>
<dbReference type="Gene3D" id="1.20.120.550">
    <property type="entry name" value="Membrane associated eicosanoid/glutathione metabolism-like domain"/>
    <property type="match status" value="1"/>
</dbReference>
<dbReference type="Proteomes" id="UP000051386">
    <property type="component" value="Unassembled WGS sequence"/>
</dbReference>
<name>A0A0R0D848_9GAMM</name>
<dbReference type="InterPro" id="IPR001129">
    <property type="entry name" value="Membr-assoc_MAPEG"/>
</dbReference>
<reference evidence="6 7" key="1">
    <citation type="submission" date="2015-05" db="EMBL/GenBank/DDBJ databases">
        <title>Genome sequencing and analysis of members of genus Stenotrophomonas.</title>
        <authorList>
            <person name="Patil P.P."/>
            <person name="Midha S."/>
            <person name="Patil P.B."/>
        </authorList>
    </citation>
    <scope>NUCLEOTIDE SEQUENCE [LARGE SCALE GENOMIC DNA]</scope>
    <source>
        <strain evidence="6 7">DSM 21508</strain>
    </source>
</reference>
<evidence type="ECO:0000256" key="2">
    <source>
        <dbReference type="ARBA" id="ARBA00022692"/>
    </source>
</evidence>
<dbReference type="AlphaFoldDB" id="A0A0R0D848"/>
<dbReference type="EMBL" id="LDJK01000047">
    <property type="protein sequence ID" value="KRG73400.1"/>
    <property type="molecule type" value="Genomic_DNA"/>
</dbReference>
<protein>
    <submittedName>
        <fullName evidence="6">Membrane protein</fullName>
    </submittedName>
</protein>
<dbReference type="PATRIC" id="fig|517011.3.peg.1929"/>
<dbReference type="PANTHER" id="PTHR35371:SF1">
    <property type="entry name" value="BLR7753 PROTEIN"/>
    <property type="match status" value="1"/>
</dbReference>
<evidence type="ECO:0000256" key="4">
    <source>
        <dbReference type="ARBA" id="ARBA00023136"/>
    </source>
</evidence>
<evidence type="ECO:0000313" key="7">
    <source>
        <dbReference type="Proteomes" id="UP000051386"/>
    </source>
</evidence>